<gene>
    <name evidence="2" type="ORF">A3F84_04535</name>
</gene>
<organism evidence="2 3">
    <name type="scientific">Handelsmanbacteria sp. (strain RIFCSPLOWO2_12_FULL_64_10)</name>
    <dbReference type="NCBI Taxonomy" id="1817868"/>
    <lineage>
        <taxon>Bacteria</taxon>
        <taxon>Candidatus Handelsmaniibacteriota</taxon>
    </lineage>
</organism>
<name>A0A1F6D703_HANXR</name>
<reference evidence="2 3" key="1">
    <citation type="journal article" date="2016" name="Nat. Commun.">
        <title>Thousands of microbial genomes shed light on interconnected biogeochemical processes in an aquifer system.</title>
        <authorList>
            <person name="Anantharaman K."/>
            <person name="Brown C.T."/>
            <person name="Hug L.A."/>
            <person name="Sharon I."/>
            <person name="Castelle C.J."/>
            <person name="Probst A.J."/>
            <person name="Thomas B.C."/>
            <person name="Singh A."/>
            <person name="Wilkins M.J."/>
            <person name="Karaoz U."/>
            <person name="Brodie E.L."/>
            <person name="Williams K.H."/>
            <person name="Hubbard S.S."/>
            <person name="Banfield J.F."/>
        </authorList>
    </citation>
    <scope>NUCLEOTIDE SEQUENCE [LARGE SCALE GENOMIC DNA]</scope>
    <source>
        <strain evidence="3">RIFCSPLOWO2_12_FULL_64_10</strain>
    </source>
</reference>
<sequence>MKAAFCTLVFGNTQKDMAHAIPRLAAMGYDGLEFWDQYLAHADLDWLRGMVDEHHLKVVQICPYFDFTTSAETWRRSLRDAERYVGYAMKLRSLYIRTYTGNVGSADATPAQWEACVEGLRRVCEMGRPHGIIFPLETHQVIHSGPNLTDTSATTLRLLREVGMDNLVVNLQTPLVGESVFHTAEQLGTRTVMLHAHNWIGSWPRLTFLDEGDVDFTEFVRVLKGKGFDGYISIEHGSHHPPYETAEHEIKYLKRLIAEM</sequence>
<comment type="caution">
    <text evidence="2">The sequence shown here is derived from an EMBL/GenBank/DDBJ whole genome shotgun (WGS) entry which is preliminary data.</text>
</comment>
<dbReference type="PANTHER" id="PTHR12110">
    <property type="entry name" value="HYDROXYPYRUVATE ISOMERASE"/>
    <property type="match status" value="1"/>
</dbReference>
<dbReference type="Gene3D" id="3.20.20.150">
    <property type="entry name" value="Divalent-metal-dependent TIM barrel enzymes"/>
    <property type="match status" value="1"/>
</dbReference>
<evidence type="ECO:0000313" key="3">
    <source>
        <dbReference type="Proteomes" id="UP000178606"/>
    </source>
</evidence>
<dbReference type="InterPro" id="IPR013022">
    <property type="entry name" value="Xyl_isomerase-like_TIM-brl"/>
</dbReference>
<dbReference type="AlphaFoldDB" id="A0A1F6D703"/>
<evidence type="ECO:0000259" key="1">
    <source>
        <dbReference type="Pfam" id="PF01261"/>
    </source>
</evidence>
<dbReference type="Proteomes" id="UP000178606">
    <property type="component" value="Unassembled WGS sequence"/>
</dbReference>
<dbReference type="Pfam" id="PF01261">
    <property type="entry name" value="AP_endonuc_2"/>
    <property type="match status" value="1"/>
</dbReference>
<proteinExistence type="predicted"/>
<feature type="domain" description="Xylose isomerase-like TIM barrel" evidence="1">
    <location>
        <begin position="23"/>
        <end position="255"/>
    </location>
</feature>
<evidence type="ECO:0000313" key="2">
    <source>
        <dbReference type="EMBL" id="OGG57224.1"/>
    </source>
</evidence>
<protein>
    <recommendedName>
        <fullName evidence="1">Xylose isomerase-like TIM barrel domain-containing protein</fullName>
    </recommendedName>
</protein>
<dbReference type="InterPro" id="IPR036237">
    <property type="entry name" value="Xyl_isomerase-like_sf"/>
</dbReference>
<dbReference type="SUPFAM" id="SSF51658">
    <property type="entry name" value="Xylose isomerase-like"/>
    <property type="match status" value="1"/>
</dbReference>
<dbReference type="InterPro" id="IPR050312">
    <property type="entry name" value="IolE/XylAMocC-like"/>
</dbReference>
<accession>A0A1F6D703</accession>
<dbReference type="EMBL" id="MFKF01000008">
    <property type="protein sequence ID" value="OGG57224.1"/>
    <property type="molecule type" value="Genomic_DNA"/>
</dbReference>